<feature type="transmembrane region" description="Helical" evidence="8">
    <location>
        <begin position="318"/>
        <end position="340"/>
    </location>
</feature>
<feature type="domain" description="Major facilitator superfamily (MFS) profile" evidence="9">
    <location>
        <begin position="15"/>
        <end position="400"/>
    </location>
</feature>
<dbReference type="NCBIfam" id="TIGR00710">
    <property type="entry name" value="efflux_Bcr_CflA"/>
    <property type="match status" value="1"/>
</dbReference>
<keyword evidence="3 8" id="KW-0813">Transport</keyword>
<keyword evidence="6 8" id="KW-1133">Transmembrane helix</keyword>
<keyword evidence="7 8" id="KW-0472">Membrane</keyword>
<gene>
    <name evidence="10" type="primary">bcr</name>
    <name evidence="10" type="ORF">DSM104443_03814</name>
</gene>
<feature type="transmembrane region" description="Helical" evidence="8">
    <location>
        <begin position="56"/>
        <end position="73"/>
    </location>
</feature>
<evidence type="ECO:0000256" key="4">
    <source>
        <dbReference type="ARBA" id="ARBA00022475"/>
    </source>
</evidence>
<evidence type="ECO:0000256" key="3">
    <source>
        <dbReference type="ARBA" id="ARBA00022448"/>
    </source>
</evidence>
<dbReference type="KEGG" id="uru:DSM104443_03814"/>
<dbReference type="SUPFAM" id="SSF103473">
    <property type="entry name" value="MFS general substrate transporter"/>
    <property type="match status" value="1"/>
</dbReference>
<comment type="similarity">
    <text evidence="2 8">Belongs to the major facilitator superfamily. Bcr/CmlA family.</text>
</comment>
<protein>
    <recommendedName>
        <fullName evidence="8">Bcr/CflA family efflux transporter</fullName>
    </recommendedName>
</protein>
<feature type="transmembrane region" description="Helical" evidence="8">
    <location>
        <begin position="289"/>
        <end position="306"/>
    </location>
</feature>
<dbReference type="Gene3D" id="1.20.1720.10">
    <property type="entry name" value="Multidrug resistance protein D"/>
    <property type="match status" value="1"/>
</dbReference>
<comment type="subcellular location">
    <subcellularLocation>
        <location evidence="8">Cell inner membrane</location>
        <topology evidence="8">Multi-pass membrane protein</topology>
    </subcellularLocation>
    <subcellularLocation>
        <location evidence="1">Cell membrane</location>
        <topology evidence="1">Multi-pass membrane protein</topology>
    </subcellularLocation>
</comment>
<dbReference type="AlphaFoldDB" id="A0A6M4GZP8"/>
<dbReference type="InterPro" id="IPR004812">
    <property type="entry name" value="Efflux_drug-R_Bcr/CmlA"/>
</dbReference>
<keyword evidence="5 8" id="KW-0812">Transmembrane</keyword>
<organism evidence="10 11">
    <name type="scientific">Usitatibacter rugosus</name>
    <dbReference type="NCBI Taxonomy" id="2732067"/>
    <lineage>
        <taxon>Bacteria</taxon>
        <taxon>Pseudomonadati</taxon>
        <taxon>Pseudomonadota</taxon>
        <taxon>Betaproteobacteria</taxon>
        <taxon>Nitrosomonadales</taxon>
        <taxon>Usitatibacteraceae</taxon>
        <taxon>Usitatibacter</taxon>
    </lineage>
</organism>
<evidence type="ECO:0000256" key="1">
    <source>
        <dbReference type="ARBA" id="ARBA00004651"/>
    </source>
</evidence>
<evidence type="ECO:0000256" key="5">
    <source>
        <dbReference type="ARBA" id="ARBA00022692"/>
    </source>
</evidence>
<dbReference type="EMBL" id="CP053069">
    <property type="protein sequence ID" value="QJR12721.1"/>
    <property type="molecule type" value="Genomic_DNA"/>
</dbReference>
<dbReference type="Pfam" id="PF07690">
    <property type="entry name" value="MFS_1"/>
    <property type="match status" value="1"/>
</dbReference>
<dbReference type="InterPro" id="IPR036259">
    <property type="entry name" value="MFS_trans_sf"/>
</dbReference>
<dbReference type="InterPro" id="IPR020846">
    <property type="entry name" value="MFS_dom"/>
</dbReference>
<comment type="caution">
    <text evidence="8">Lacks conserved residue(s) required for the propagation of feature annotation.</text>
</comment>
<dbReference type="InterPro" id="IPR011701">
    <property type="entry name" value="MFS"/>
</dbReference>
<evidence type="ECO:0000313" key="10">
    <source>
        <dbReference type="EMBL" id="QJR12721.1"/>
    </source>
</evidence>
<evidence type="ECO:0000256" key="6">
    <source>
        <dbReference type="ARBA" id="ARBA00022989"/>
    </source>
</evidence>
<feature type="transmembrane region" description="Helical" evidence="8">
    <location>
        <begin position="255"/>
        <end position="277"/>
    </location>
</feature>
<dbReference type="CDD" id="cd17320">
    <property type="entry name" value="MFS_MdfA_MDR_like"/>
    <property type="match status" value="1"/>
</dbReference>
<feature type="transmembrane region" description="Helical" evidence="8">
    <location>
        <begin position="139"/>
        <end position="164"/>
    </location>
</feature>
<evidence type="ECO:0000256" key="8">
    <source>
        <dbReference type="RuleBase" id="RU365088"/>
    </source>
</evidence>
<feature type="transmembrane region" description="Helical" evidence="8">
    <location>
        <begin position="219"/>
        <end position="243"/>
    </location>
</feature>
<dbReference type="RefSeq" id="WP_171095171.1">
    <property type="nucleotide sequence ID" value="NZ_CP053069.1"/>
</dbReference>
<evidence type="ECO:0000313" key="11">
    <source>
        <dbReference type="Proteomes" id="UP000501534"/>
    </source>
</evidence>
<accession>A0A6M4GZP8</accession>
<dbReference type="PROSITE" id="PS50850">
    <property type="entry name" value="MFS"/>
    <property type="match status" value="1"/>
</dbReference>
<keyword evidence="11" id="KW-1185">Reference proteome</keyword>
<feature type="transmembrane region" description="Helical" evidence="8">
    <location>
        <begin position="110"/>
        <end position="127"/>
    </location>
</feature>
<feature type="transmembrane region" description="Helical" evidence="8">
    <location>
        <begin position="377"/>
        <end position="396"/>
    </location>
</feature>
<dbReference type="Proteomes" id="UP000501534">
    <property type="component" value="Chromosome"/>
</dbReference>
<proteinExistence type="inferred from homology"/>
<dbReference type="PANTHER" id="PTHR23502">
    <property type="entry name" value="MAJOR FACILITATOR SUPERFAMILY"/>
    <property type="match status" value="1"/>
</dbReference>
<dbReference type="GO" id="GO:1990961">
    <property type="term" value="P:xenobiotic detoxification by transmembrane export across the plasma membrane"/>
    <property type="evidence" value="ECO:0007669"/>
    <property type="project" value="InterPro"/>
</dbReference>
<keyword evidence="4" id="KW-1003">Cell membrane</keyword>
<feature type="transmembrane region" description="Helical" evidence="8">
    <location>
        <begin position="170"/>
        <end position="189"/>
    </location>
</feature>
<name>A0A6M4GZP8_9PROT</name>
<keyword evidence="8" id="KW-0997">Cell inner membrane</keyword>
<dbReference type="GO" id="GO:0042910">
    <property type="term" value="F:xenobiotic transmembrane transporter activity"/>
    <property type="evidence" value="ECO:0007669"/>
    <property type="project" value="InterPro"/>
</dbReference>
<evidence type="ECO:0000256" key="2">
    <source>
        <dbReference type="ARBA" id="ARBA00006236"/>
    </source>
</evidence>
<evidence type="ECO:0000256" key="7">
    <source>
        <dbReference type="ARBA" id="ARBA00023136"/>
    </source>
</evidence>
<feature type="transmembrane region" description="Helical" evidence="8">
    <location>
        <begin position="352"/>
        <end position="371"/>
    </location>
</feature>
<dbReference type="PANTHER" id="PTHR23502:SF132">
    <property type="entry name" value="POLYAMINE TRANSPORTER 2-RELATED"/>
    <property type="match status" value="1"/>
</dbReference>
<sequence length="419" mass="45233">MPHGTQHSKSFKRGFAALLAALATLGPFSVDTYLPAFAGIQQSLDTTPLGVQQTLSVYLFAFGVMFLFHGAISDSFGRRPVILVSLVVFTIASAFATFASTLHELLVCRVFQGLSVGAGIVVGRAMIRDLFDSADAQRLMSLVTLFFGLAPAIAPIVGGVLYAWLGWRSIFGFLTVVGVLLVALSFRALPETLPKEGRQAFHPAALFAGYREVAINARFLLLSLAAGFNFNGFFVYIVSAPVYLGEHLKLGPQEYAWLFIPGIVGIMMGSQLSGRAAGRLTPYETVKRGYAFMAVGATVNLAYALSTDPSLPWAVLQMFVYGIGFAMVMPSITLLTLELFPTRRGMAASLQGFVSGMVNVLTAGVIAPAIYHHPRWLALGMLALGATGLLFWLSYLRIARRIVEDPPTILPEPRETNPD</sequence>
<dbReference type="GO" id="GO:0015385">
    <property type="term" value="F:sodium:proton antiporter activity"/>
    <property type="evidence" value="ECO:0007669"/>
    <property type="project" value="TreeGrafter"/>
</dbReference>
<evidence type="ECO:0000259" key="9">
    <source>
        <dbReference type="PROSITE" id="PS50850"/>
    </source>
</evidence>
<reference evidence="10 11" key="1">
    <citation type="submission" date="2020-04" db="EMBL/GenBank/DDBJ databases">
        <title>Usitatibacter rugosus gen. nov., sp. nov. and Usitatibacter palustris sp. nov., novel members of Usitatibacteraceae fam. nov. within the order Nitrosomonadales isolated from soil.</title>
        <authorList>
            <person name="Huber K.J."/>
            <person name="Neumann-Schaal M."/>
            <person name="Geppert A."/>
            <person name="Luckner M."/>
            <person name="Wanner G."/>
            <person name="Overmann J."/>
        </authorList>
    </citation>
    <scope>NUCLEOTIDE SEQUENCE [LARGE SCALE GENOMIC DNA]</scope>
    <source>
        <strain evidence="10 11">0125_3</strain>
    </source>
</reference>
<feature type="transmembrane region" description="Helical" evidence="8">
    <location>
        <begin position="80"/>
        <end position="98"/>
    </location>
</feature>
<dbReference type="GO" id="GO:0005886">
    <property type="term" value="C:plasma membrane"/>
    <property type="evidence" value="ECO:0007669"/>
    <property type="project" value="UniProtKB-SubCell"/>
</dbReference>